<keyword evidence="1" id="KW-0472">Membrane</keyword>
<dbReference type="AlphaFoldDB" id="A0A2D0N7B9"/>
<feature type="transmembrane region" description="Helical" evidence="1">
    <location>
        <begin position="12"/>
        <end position="31"/>
    </location>
</feature>
<gene>
    <name evidence="2" type="ORF">CRP01_20595</name>
</gene>
<accession>A0A2D0N7B9</accession>
<dbReference type="Proteomes" id="UP000223913">
    <property type="component" value="Unassembled WGS sequence"/>
</dbReference>
<organism evidence="2 3">
    <name type="scientific">Flavilitoribacter nigricans (strain ATCC 23147 / DSM 23189 / NBRC 102662 / NCIMB 1420 / SS-2)</name>
    <name type="common">Lewinella nigricans</name>
    <dbReference type="NCBI Taxonomy" id="1122177"/>
    <lineage>
        <taxon>Bacteria</taxon>
        <taxon>Pseudomonadati</taxon>
        <taxon>Bacteroidota</taxon>
        <taxon>Saprospiria</taxon>
        <taxon>Saprospirales</taxon>
        <taxon>Lewinellaceae</taxon>
        <taxon>Flavilitoribacter</taxon>
    </lineage>
</organism>
<evidence type="ECO:0000256" key="1">
    <source>
        <dbReference type="SAM" id="Phobius"/>
    </source>
</evidence>
<keyword evidence="3" id="KW-1185">Reference proteome</keyword>
<protein>
    <submittedName>
        <fullName evidence="2">Uncharacterized protein</fullName>
    </submittedName>
</protein>
<keyword evidence="1" id="KW-0812">Transmembrane</keyword>
<proteinExistence type="predicted"/>
<name>A0A2D0N7B9_FLAN2</name>
<dbReference type="EMBL" id="PDUD01000025">
    <property type="protein sequence ID" value="PHN04411.1"/>
    <property type="molecule type" value="Genomic_DNA"/>
</dbReference>
<dbReference type="OrthoDB" id="1524180at2"/>
<dbReference type="RefSeq" id="WP_099151985.1">
    <property type="nucleotide sequence ID" value="NZ_PDUD01000025.1"/>
</dbReference>
<feature type="transmembrane region" description="Helical" evidence="1">
    <location>
        <begin position="78"/>
        <end position="96"/>
    </location>
</feature>
<comment type="caution">
    <text evidence="2">The sequence shown here is derived from an EMBL/GenBank/DDBJ whole genome shotgun (WGS) entry which is preliminary data.</text>
</comment>
<evidence type="ECO:0000313" key="3">
    <source>
        <dbReference type="Proteomes" id="UP000223913"/>
    </source>
</evidence>
<reference evidence="2 3" key="1">
    <citation type="submission" date="2017-10" db="EMBL/GenBank/DDBJ databases">
        <title>The draft genome sequence of Lewinella nigricans NBRC 102662.</title>
        <authorList>
            <person name="Wang K."/>
        </authorList>
    </citation>
    <scope>NUCLEOTIDE SEQUENCE [LARGE SCALE GENOMIC DNA]</scope>
    <source>
        <strain evidence="2 3">NBRC 102662</strain>
    </source>
</reference>
<evidence type="ECO:0000313" key="2">
    <source>
        <dbReference type="EMBL" id="PHN04411.1"/>
    </source>
</evidence>
<keyword evidence="1" id="KW-1133">Transmembrane helix</keyword>
<sequence length="216" mass="24493">MMRRLLFQLIKISFLLVLPFLALIRTAGFLYENYGWLPWAALLGGVLTSAFLLFIYLVYIQAWLRGALGSGRSMRRTYWLAIALVSVYCLPALFYVSTANTKHTEVAEEFTSLHPILRLSISTLVFLDKGLILTDASRRPEDYQKMGLRTNHRSLHYTQSSGYAHAVDIRTRGHSELRNTLVKVYFNLMGFNTLRHVGTADHLHVSISSPDKVGGI</sequence>
<feature type="transmembrane region" description="Helical" evidence="1">
    <location>
        <begin position="37"/>
        <end position="58"/>
    </location>
</feature>